<dbReference type="EMBL" id="CATQJL010000001">
    <property type="protein sequence ID" value="CAJ0588115.1"/>
    <property type="molecule type" value="Genomic_DNA"/>
</dbReference>
<reference evidence="4" key="1">
    <citation type="submission" date="2023-07" db="EMBL/GenBank/DDBJ databases">
        <authorList>
            <consortium name="CYATHOMIX"/>
        </authorList>
    </citation>
    <scope>NUCLEOTIDE SEQUENCE</scope>
    <source>
        <strain evidence="4">N/A</strain>
    </source>
</reference>
<dbReference type="PRINTS" id="PR00700">
    <property type="entry name" value="PRTYPHPHTASE"/>
</dbReference>
<dbReference type="PANTHER" id="PTHR46163:SF19">
    <property type="entry name" value="PROTEIN-TYROSINE PHOSPHATASE"/>
    <property type="match status" value="1"/>
</dbReference>
<evidence type="ECO:0000256" key="1">
    <source>
        <dbReference type="SAM" id="MobiDB-lite"/>
    </source>
</evidence>
<dbReference type="InterPro" id="IPR029021">
    <property type="entry name" value="Prot-tyrosine_phosphatase-like"/>
</dbReference>
<proteinExistence type="predicted"/>
<dbReference type="PROSITE" id="PS00383">
    <property type="entry name" value="TYR_PHOSPHATASE_1"/>
    <property type="match status" value="1"/>
</dbReference>
<comment type="caution">
    <text evidence="4">The sequence shown here is derived from an EMBL/GenBank/DDBJ whole genome shotgun (WGS) entry which is preliminary data.</text>
</comment>
<dbReference type="InterPro" id="IPR000242">
    <property type="entry name" value="PTP_cat"/>
</dbReference>
<keyword evidence="5" id="KW-1185">Reference proteome</keyword>
<dbReference type="SMART" id="SM00404">
    <property type="entry name" value="PTPc_motif"/>
    <property type="match status" value="1"/>
</dbReference>
<dbReference type="PANTHER" id="PTHR46163">
    <property type="entry name" value="TYROSINE-PROTEIN PHOSPHATASE-RELATED"/>
    <property type="match status" value="1"/>
</dbReference>
<dbReference type="GO" id="GO:0004725">
    <property type="term" value="F:protein tyrosine phosphatase activity"/>
    <property type="evidence" value="ECO:0007669"/>
    <property type="project" value="InterPro"/>
</dbReference>
<accession>A0AA36GJ65</accession>
<dbReference type="CDD" id="cd00047">
    <property type="entry name" value="PTPc"/>
    <property type="match status" value="1"/>
</dbReference>
<dbReference type="PROSITE" id="PS50056">
    <property type="entry name" value="TYR_PHOSPHATASE_2"/>
    <property type="match status" value="1"/>
</dbReference>
<evidence type="ECO:0000259" key="3">
    <source>
        <dbReference type="PROSITE" id="PS50056"/>
    </source>
</evidence>
<dbReference type="InterPro" id="IPR016130">
    <property type="entry name" value="Tyr_Pase_AS"/>
</dbReference>
<evidence type="ECO:0000313" key="4">
    <source>
        <dbReference type="EMBL" id="CAJ0588115.1"/>
    </source>
</evidence>
<organism evidence="4 5">
    <name type="scientific">Cylicocyclus nassatus</name>
    <name type="common">Nematode worm</name>
    <dbReference type="NCBI Taxonomy" id="53992"/>
    <lineage>
        <taxon>Eukaryota</taxon>
        <taxon>Metazoa</taxon>
        <taxon>Ecdysozoa</taxon>
        <taxon>Nematoda</taxon>
        <taxon>Chromadorea</taxon>
        <taxon>Rhabditida</taxon>
        <taxon>Rhabditina</taxon>
        <taxon>Rhabditomorpha</taxon>
        <taxon>Strongyloidea</taxon>
        <taxon>Strongylidae</taxon>
        <taxon>Cylicocyclus</taxon>
    </lineage>
</organism>
<evidence type="ECO:0000259" key="2">
    <source>
        <dbReference type="PROSITE" id="PS50055"/>
    </source>
</evidence>
<protein>
    <recommendedName>
        <fullName evidence="6">Protein-tyrosine phosphatase</fullName>
    </recommendedName>
</protein>
<sequence>MLRLRRTSRKLFGGDRALDRDTEPVIRHKSTPARRARRLFSRRTASEPDLGRASKNGMADTISKAFEAISEGDLPQVSEKWTYMSQAKSLDLMKTRASQVKPFVENALRKRPIGLALEFRQMKRYNDFTKMKAFLKFNKIGKNRYKDVGCLDSSRVEITFGPCSYIHANYVSTPKNPKKFICTQAPLKATCSEFWCMIVQEQTEVILMLCNFIEQKSSKCANYYPLEENDSLSFEDNVNVVNKGREEFTFPFDTKIKIEVTNLEVTVEGHPPRSVKHYHWVDWPDRGVPPADLAPMYLLYKMEEIKTPIVIHCSAGIGRTGCMVLIQTAMDTLQEGRELEDMGKYLKAVRTQRNNSIQNDQQYLFVHQVLLNFLRIGGWLPKTLDPHLQSFTEEYTKMTRGF</sequence>
<feature type="domain" description="Tyrosine-protein phosphatase" evidence="2">
    <location>
        <begin position="115"/>
        <end position="373"/>
    </location>
</feature>
<evidence type="ECO:0000313" key="5">
    <source>
        <dbReference type="Proteomes" id="UP001176961"/>
    </source>
</evidence>
<dbReference type="Pfam" id="PF00102">
    <property type="entry name" value="Y_phosphatase"/>
    <property type="match status" value="1"/>
</dbReference>
<dbReference type="Proteomes" id="UP001176961">
    <property type="component" value="Unassembled WGS sequence"/>
</dbReference>
<feature type="region of interest" description="Disordered" evidence="1">
    <location>
        <begin position="31"/>
        <end position="56"/>
    </location>
</feature>
<dbReference type="SMART" id="SM00194">
    <property type="entry name" value="PTPc"/>
    <property type="match status" value="1"/>
</dbReference>
<dbReference type="InterPro" id="IPR000387">
    <property type="entry name" value="Tyr_Pase_dom"/>
</dbReference>
<dbReference type="InterPro" id="IPR003595">
    <property type="entry name" value="Tyr_Pase_cat"/>
</dbReference>
<name>A0AA36GJ65_CYLNA</name>
<evidence type="ECO:0008006" key="6">
    <source>
        <dbReference type="Google" id="ProtNLM"/>
    </source>
</evidence>
<dbReference type="InterPro" id="IPR052782">
    <property type="entry name" value="Oocyte-zygote_transition_reg"/>
</dbReference>
<dbReference type="Gene3D" id="3.90.190.10">
    <property type="entry name" value="Protein tyrosine phosphatase superfamily"/>
    <property type="match status" value="1"/>
</dbReference>
<gene>
    <name evidence="4" type="ORF">CYNAS_LOCUS98</name>
</gene>
<dbReference type="AlphaFoldDB" id="A0AA36GJ65"/>
<feature type="compositionally biased region" description="Basic residues" evidence="1">
    <location>
        <begin position="31"/>
        <end position="41"/>
    </location>
</feature>
<dbReference type="SUPFAM" id="SSF52799">
    <property type="entry name" value="(Phosphotyrosine protein) phosphatases II"/>
    <property type="match status" value="1"/>
</dbReference>
<feature type="domain" description="Tyrosine specific protein phosphatases" evidence="3">
    <location>
        <begin position="308"/>
        <end position="364"/>
    </location>
</feature>
<dbReference type="PROSITE" id="PS50055">
    <property type="entry name" value="TYR_PHOSPHATASE_PTP"/>
    <property type="match status" value="1"/>
</dbReference>